<dbReference type="Gene3D" id="2.160.20.10">
    <property type="entry name" value="Single-stranded right-handed beta-helix, Pectin lyase-like"/>
    <property type="match status" value="1"/>
</dbReference>
<organism evidence="3 4">
    <name type="scientific">Palleronia salina</name>
    <dbReference type="NCBI Taxonomy" id="313368"/>
    <lineage>
        <taxon>Bacteria</taxon>
        <taxon>Pseudomonadati</taxon>
        <taxon>Pseudomonadota</taxon>
        <taxon>Alphaproteobacteria</taxon>
        <taxon>Rhodobacterales</taxon>
        <taxon>Roseobacteraceae</taxon>
        <taxon>Palleronia</taxon>
    </lineage>
</organism>
<sequence>MRAPDWLTRLGLAAALALPLAAPAVAQDEVRASVSGVRLALTQLATGGGVEIDSDLLAEARDGDAIYLSAGDVTLAELDDLLAAKGHPDVLTRSADGFSAHLPIVLLQGASLRLEAGDRLELSRGAGSYVLAFGQLAVDGATVAAGPDIHPEIEGFRPFIAALGPQSLSLKNATLTGLGYGDRPYSAGLFLGGRGLMSFGSPAAMTGNDFRDMRGVVLQGLDGVNLSENTIDGARGTGLMLRDVDGGTLAGLSVRDTGGPQALHLSGVTGMGLVDVDLDGGQGKGLRVDDTSRAMRLSDVAVHGFDGSGATLAQGATCVLMQDVQIAGNNGAGLAMRGAGTAIVSDSRLVDNDGPGLMIHRQRPETRVLVTSSTFAGNRMGLRGTGLAEVRLHANDFRDQRPRLLSGDLDQMTPAFLRADTDELSVDGVRTLDPTPLRRDAAQVAFDTCSGEGTT</sequence>
<name>A0A1M6FUV4_9RHOB</name>
<feature type="chain" id="PRO_5012906597" evidence="1">
    <location>
        <begin position="27"/>
        <end position="455"/>
    </location>
</feature>
<protein>
    <submittedName>
        <fullName evidence="3">Right handed beta helix region</fullName>
    </submittedName>
</protein>
<dbReference type="Proteomes" id="UP000184040">
    <property type="component" value="Unassembled WGS sequence"/>
</dbReference>
<feature type="signal peptide" evidence="1">
    <location>
        <begin position="1"/>
        <end position="26"/>
    </location>
</feature>
<dbReference type="InterPro" id="IPR012334">
    <property type="entry name" value="Pectin_lyas_fold"/>
</dbReference>
<feature type="domain" description="Right handed beta helix" evidence="2">
    <location>
        <begin position="264"/>
        <end position="397"/>
    </location>
</feature>
<keyword evidence="4" id="KW-1185">Reference proteome</keyword>
<dbReference type="InterPro" id="IPR011050">
    <property type="entry name" value="Pectin_lyase_fold/virulence"/>
</dbReference>
<gene>
    <name evidence="3" type="ORF">SAMN04488012_10483</name>
</gene>
<dbReference type="STRING" id="313368.SAMN04488012_10483"/>
<accession>A0A1M6FUV4</accession>
<dbReference type="RefSeq" id="WP_073128168.1">
    <property type="nucleotide sequence ID" value="NZ_FQZA01000004.1"/>
</dbReference>
<reference evidence="3 4" key="1">
    <citation type="submission" date="2016-11" db="EMBL/GenBank/DDBJ databases">
        <authorList>
            <person name="Jaros S."/>
            <person name="Januszkiewicz K."/>
            <person name="Wedrychowicz H."/>
        </authorList>
    </citation>
    <scope>NUCLEOTIDE SEQUENCE [LARGE SCALE GENOMIC DNA]</scope>
    <source>
        <strain evidence="3 4">DSM 26892</strain>
    </source>
</reference>
<dbReference type="Pfam" id="PF13229">
    <property type="entry name" value="Beta_helix"/>
    <property type="match status" value="1"/>
</dbReference>
<evidence type="ECO:0000256" key="1">
    <source>
        <dbReference type="SAM" id="SignalP"/>
    </source>
</evidence>
<proteinExistence type="predicted"/>
<evidence type="ECO:0000313" key="4">
    <source>
        <dbReference type="Proteomes" id="UP000184040"/>
    </source>
</evidence>
<dbReference type="EMBL" id="FQZA01000004">
    <property type="protein sequence ID" value="SHJ01476.1"/>
    <property type="molecule type" value="Genomic_DNA"/>
</dbReference>
<dbReference type="InterPro" id="IPR039448">
    <property type="entry name" value="Beta_helix"/>
</dbReference>
<dbReference type="AlphaFoldDB" id="A0A1M6FUV4"/>
<keyword evidence="1" id="KW-0732">Signal</keyword>
<dbReference type="SUPFAM" id="SSF51126">
    <property type="entry name" value="Pectin lyase-like"/>
    <property type="match status" value="1"/>
</dbReference>
<evidence type="ECO:0000313" key="3">
    <source>
        <dbReference type="EMBL" id="SHJ01476.1"/>
    </source>
</evidence>
<evidence type="ECO:0000259" key="2">
    <source>
        <dbReference type="Pfam" id="PF13229"/>
    </source>
</evidence>